<dbReference type="GO" id="GO:0043565">
    <property type="term" value="F:sequence-specific DNA binding"/>
    <property type="evidence" value="ECO:0007669"/>
    <property type="project" value="InterPro"/>
</dbReference>
<dbReference type="InterPro" id="IPR018062">
    <property type="entry name" value="HTH_AraC-typ_CS"/>
</dbReference>
<feature type="domain" description="HTH araC/xylS-type" evidence="4">
    <location>
        <begin position="235"/>
        <end position="333"/>
    </location>
</feature>
<dbReference type="InterPro" id="IPR018060">
    <property type="entry name" value="HTH_AraC"/>
</dbReference>
<sequence>MKVSFSISDLNELFAEVSQQTDSAIITHEHEQAIKFPSLICNGWMRKFQLRPGLELIVQDLKFQDNFILEAEYNELNIAFGISFCLNGSTQGKVYGTEEEYNLASGQGNLGFALKHKGTMEYQVGQQVTVVSLIMEPRMFDSFIDSQITHIPNQLQQIINGKNSCFYVQHFKMTSAMKIAAQQIINCPYQGLTEKLYLEAKGIEILAYYTEKLLDLPNDSQQIINLKSDDINRIYYAKEILFKNFQNPPSLINLAKLVGLNDYKLKVGFRYCFGNTVFGCLHDYRMEEAKKLLKTKKLNINQVARCIGYASVTSFSSAFRKKFGVSPSVYRAST</sequence>
<keyword evidence="1" id="KW-0805">Transcription regulation</keyword>
<dbReference type="GO" id="GO:0003700">
    <property type="term" value="F:DNA-binding transcription factor activity"/>
    <property type="evidence" value="ECO:0007669"/>
    <property type="project" value="InterPro"/>
</dbReference>
<dbReference type="PANTHER" id="PTHR47893">
    <property type="entry name" value="REGULATORY PROTEIN PCHR"/>
    <property type="match status" value="1"/>
</dbReference>
<evidence type="ECO:0000313" key="5">
    <source>
        <dbReference type="EMBL" id="BAY81680.1"/>
    </source>
</evidence>
<gene>
    <name evidence="5" type="ORF">NIES267_11570</name>
</gene>
<dbReference type="PANTHER" id="PTHR47893:SF1">
    <property type="entry name" value="REGULATORY PROTEIN PCHR"/>
    <property type="match status" value="1"/>
</dbReference>
<dbReference type="Pfam" id="PF12833">
    <property type="entry name" value="HTH_18"/>
    <property type="match status" value="1"/>
</dbReference>
<keyword evidence="3" id="KW-0804">Transcription</keyword>
<dbReference type="Proteomes" id="UP000218418">
    <property type="component" value="Chromosome"/>
</dbReference>
<protein>
    <submittedName>
        <fullName evidence="5">Transcriptional regulatory protein AraC family</fullName>
    </submittedName>
</protein>
<dbReference type="EMBL" id="AP018227">
    <property type="protein sequence ID" value="BAY81680.1"/>
    <property type="molecule type" value="Genomic_DNA"/>
</dbReference>
<dbReference type="OrthoDB" id="7544370at2"/>
<dbReference type="InterPro" id="IPR053142">
    <property type="entry name" value="PchR_regulatory_protein"/>
</dbReference>
<dbReference type="SUPFAM" id="SSF46689">
    <property type="entry name" value="Homeodomain-like"/>
    <property type="match status" value="1"/>
</dbReference>
<dbReference type="PRINTS" id="PR00032">
    <property type="entry name" value="HTHARAC"/>
</dbReference>
<dbReference type="Gene3D" id="1.10.10.60">
    <property type="entry name" value="Homeodomain-like"/>
    <property type="match status" value="2"/>
</dbReference>
<evidence type="ECO:0000259" key="4">
    <source>
        <dbReference type="PROSITE" id="PS01124"/>
    </source>
</evidence>
<evidence type="ECO:0000256" key="1">
    <source>
        <dbReference type="ARBA" id="ARBA00023015"/>
    </source>
</evidence>
<dbReference type="InterPro" id="IPR009057">
    <property type="entry name" value="Homeodomain-like_sf"/>
</dbReference>
<name>A0A1Z4LKA7_9CYAN</name>
<keyword evidence="2" id="KW-0238">DNA-binding</keyword>
<keyword evidence="6" id="KW-1185">Reference proteome</keyword>
<dbReference type="InterPro" id="IPR020449">
    <property type="entry name" value="Tscrpt_reg_AraC-type_HTH"/>
</dbReference>
<evidence type="ECO:0000256" key="3">
    <source>
        <dbReference type="ARBA" id="ARBA00023163"/>
    </source>
</evidence>
<evidence type="ECO:0000313" key="6">
    <source>
        <dbReference type="Proteomes" id="UP000218418"/>
    </source>
</evidence>
<dbReference type="AlphaFoldDB" id="A0A1Z4LKA7"/>
<evidence type="ECO:0000256" key="2">
    <source>
        <dbReference type="ARBA" id="ARBA00023125"/>
    </source>
</evidence>
<dbReference type="PROSITE" id="PS00041">
    <property type="entry name" value="HTH_ARAC_FAMILY_1"/>
    <property type="match status" value="1"/>
</dbReference>
<organism evidence="5 6">
    <name type="scientific">Calothrix parasitica NIES-267</name>
    <dbReference type="NCBI Taxonomy" id="1973488"/>
    <lineage>
        <taxon>Bacteria</taxon>
        <taxon>Bacillati</taxon>
        <taxon>Cyanobacteriota</taxon>
        <taxon>Cyanophyceae</taxon>
        <taxon>Nostocales</taxon>
        <taxon>Calotrichaceae</taxon>
        <taxon>Calothrix</taxon>
    </lineage>
</organism>
<accession>A0A1Z4LKA7</accession>
<proteinExistence type="predicted"/>
<dbReference type="SMART" id="SM00342">
    <property type="entry name" value="HTH_ARAC"/>
    <property type="match status" value="1"/>
</dbReference>
<dbReference type="PROSITE" id="PS01124">
    <property type="entry name" value="HTH_ARAC_FAMILY_2"/>
    <property type="match status" value="1"/>
</dbReference>
<reference evidence="5 6" key="1">
    <citation type="submission" date="2017-06" db="EMBL/GenBank/DDBJ databases">
        <title>Genome sequencing of cyanobaciteial culture collection at National Institute for Environmental Studies (NIES).</title>
        <authorList>
            <person name="Hirose Y."/>
            <person name="Shimura Y."/>
            <person name="Fujisawa T."/>
            <person name="Nakamura Y."/>
            <person name="Kawachi M."/>
        </authorList>
    </citation>
    <scope>NUCLEOTIDE SEQUENCE [LARGE SCALE GENOMIC DNA]</scope>
    <source>
        <strain evidence="5 6">NIES-267</strain>
    </source>
</reference>